<dbReference type="RefSeq" id="WP_354697022.1">
    <property type="nucleotide sequence ID" value="NZ_JAZHOG010000017.1"/>
</dbReference>
<dbReference type="SUPFAM" id="SSF57997">
    <property type="entry name" value="Tropomyosin"/>
    <property type="match status" value="1"/>
</dbReference>
<evidence type="ECO:0000313" key="4">
    <source>
        <dbReference type="Proteomes" id="UP001359886"/>
    </source>
</evidence>
<evidence type="ECO:0000256" key="1">
    <source>
        <dbReference type="SAM" id="Coils"/>
    </source>
</evidence>
<dbReference type="EMBL" id="JAZHOG010000017">
    <property type="protein sequence ID" value="MEJ8569695.1"/>
    <property type="molecule type" value="Genomic_DNA"/>
</dbReference>
<proteinExistence type="predicted"/>
<evidence type="ECO:0000313" key="3">
    <source>
        <dbReference type="EMBL" id="MEJ8569695.1"/>
    </source>
</evidence>
<sequence>MTRSLETTVSTLVDALLRMYGFEGFAKAFKAEPTIDERLAKLSKIKEDLGEATRAVDELEQSALVAKREANQLEEEVNRLREDKEVAEKILKSPEDAFSRLLARAAAKGRGRGLLEGIVIGLLTGGISSWLVWYFTTKP</sequence>
<reference evidence="3 4" key="1">
    <citation type="submission" date="2024-02" db="EMBL/GenBank/DDBJ databases">
        <title>A novel Wenzhouxiangellaceae bacterium, isolated from coastal sediments.</title>
        <authorList>
            <person name="Du Z.-J."/>
            <person name="Ye Y.-Q."/>
            <person name="Zhang X.-Y."/>
        </authorList>
    </citation>
    <scope>NUCLEOTIDE SEQUENCE [LARGE SCALE GENOMIC DNA]</scope>
    <source>
        <strain evidence="3 4">CH-27</strain>
    </source>
</reference>
<accession>A0AAW9RCV8</accession>
<feature type="coiled-coil region" evidence="1">
    <location>
        <begin position="42"/>
        <end position="90"/>
    </location>
</feature>
<evidence type="ECO:0000256" key="2">
    <source>
        <dbReference type="SAM" id="Phobius"/>
    </source>
</evidence>
<feature type="transmembrane region" description="Helical" evidence="2">
    <location>
        <begin position="114"/>
        <end position="135"/>
    </location>
</feature>
<dbReference type="Proteomes" id="UP001359886">
    <property type="component" value="Unassembled WGS sequence"/>
</dbReference>
<keyword evidence="1" id="KW-0175">Coiled coil</keyword>
<keyword evidence="2" id="KW-1133">Transmembrane helix</keyword>
<dbReference type="AlphaFoldDB" id="A0AAW9RCV8"/>
<gene>
    <name evidence="3" type="ORF">V3330_18850</name>
</gene>
<keyword evidence="4" id="KW-1185">Reference proteome</keyword>
<protein>
    <submittedName>
        <fullName evidence="3">Uncharacterized protein</fullName>
    </submittedName>
</protein>
<organism evidence="3 4">
    <name type="scientific">Elongatibacter sediminis</name>
    <dbReference type="NCBI Taxonomy" id="3119006"/>
    <lineage>
        <taxon>Bacteria</taxon>
        <taxon>Pseudomonadati</taxon>
        <taxon>Pseudomonadota</taxon>
        <taxon>Gammaproteobacteria</taxon>
        <taxon>Chromatiales</taxon>
        <taxon>Wenzhouxiangellaceae</taxon>
        <taxon>Elongatibacter</taxon>
    </lineage>
</organism>
<keyword evidence="2" id="KW-0812">Transmembrane</keyword>
<comment type="caution">
    <text evidence="3">The sequence shown here is derived from an EMBL/GenBank/DDBJ whole genome shotgun (WGS) entry which is preliminary data.</text>
</comment>
<keyword evidence="2" id="KW-0472">Membrane</keyword>
<name>A0AAW9RCV8_9GAMM</name>